<accession>A0A317T4N2</accession>
<dbReference type="Pfam" id="PF01568">
    <property type="entry name" value="Molydop_binding"/>
    <property type="match status" value="1"/>
</dbReference>
<keyword evidence="7" id="KW-0560">Oxidoreductase</keyword>
<evidence type="ECO:0000256" key="7">
    <source>
        <dbReference type="ARBA" id="ARBA00023002"/>
    </source>
</evidence>
<dbReference type="Gene3D" id="3.30.200.210">
    <property type="match status" value="1"/>
</dbReference>
<keyword evidence="12" id="KW-1185">Reference proteome</keyword>
<evidence type="ECO:0000256" key="9">
    <source>
        <dbReference type="ARBA" id="ARBA00023014"/>
    </source>
</evidence>
<dbReference type="InterPro" id="IPR006963">
    <property type="entry name" value="Mopterin_OxRdtase_4Fe-4S_dom"/>
</dbReference>
<proteinExistence type="inferred from homology"/>
<keyword evidence="9" id="KW-0411">Iron-sulfur</keyword>
<dbReference type="Proteomes" id="UP000246278">
    <property type="component" value="Unassembled WGS sequence"/>
</dbReference>
<dbReference type="InterPro" id="IPR019546">
    <property type="entry name" value="TAT_signal_bac_arc"/>
</dbReference>
<dbReference type="InterPro" id="IPR050612">
    <property type="entry name" value="Prok_Mopterin_Oxidored"/>
</dbReference>
<sequence length="936" mass="104180">MKKKITRRQFLKATGVLGGMAILRPIWDSGQQTAGVHAQSSSGEVVWIPSICNFCSSFCNINIAVKTVNGRKRAVKIEGNPNSPLNRGKICARGQAGLRQLYDPDRIKEPLIRVEGSKRGDWNFRVATWEEAYDYIASRFQKVNPWEIAMVGGWTACVSYMHFSLPFVKTLQIPNIIASPMQHCVTAGHLGTDLVTGNFNVHDEILADFENARYILFSQNNASVAAISTARAVRFGKARKNGAKVVCLDPRQSELASKADEWIAIKPGTDHAFFLAMIHTMLRKELFDGEFLASHTNAPFLTFKDKNGTIELATDTGNDGKPGRYYVYDEISRTVVPVPAYTNTNQTTTNKKPIVPALRVPEDTLWNGKPVTTVFDIFIEKTKRFTPEWASNITDVPSATIERIAEEFAEARPALVDPGWMGARYHHVISQRRMQAIIQTLVGGIDSKGGWLMNGEYRHKAENAWHSKQHTPEEPPHDVPPVMLPGMGFAGGLIDIFANPASWSHGKPALSFAWAHEQQKQGKPSAFLPAMADSGMLEAVRGEMTWNGEPYRIKAFFMNAANPLRHYFPAERWEEILSSSNVDLVVTVDVLPSDTTAFADVILPNHTYLERNEPLLYPLGPDTNLGFATRLRAVEPLYNTRDAADIFCEITDRMGKLEAYIEGIAEYAGLDETLLKKEIAAAKAEGKPYNEAFLKTAYAALGNLSEQVTGRKLTGREVEQTIRKKGLIILKNADKLLEEAAMPHKIPLPTLSGRLELYSPILASFSRTAGSHPLWNPFLDYIPLSVSDETKKAPLDPDEFYFTYGKIPVVSHASTNNNNALLAAVTKPKENSFVGLWINKRKAEKLGLDEGEVVEIENLRHNKKTRARLFVTEMIRPDTVFLPSSYGSKNPKLNIAAEKGTALNELMPYSIEPLAASFMSQEFTVRIRPLKPKKLA</sequence>
<dbReference type="SMART" id="SM00926">
    <property type="entry name" value="Molybdop_Fe4S4"/>
    <property type="match status" value="1"/>
</dbReference>
<dbReference type="Gene3D" id="3.40.50.740">
    <property type="match status" value="1"/>
</dbReference>
<organism evidence="11 12">
    <name type="scientific">Prosthecochloris marina</name>
    <dbReference type="NCBI Taxonomy" id="2017681"/>
    <lineage>
        <taxon>Bacteria</taxon>
        <taxon>Pseudomonadati</taxon>
        <taxon>Chlorobiota</taxon>
        <taxon>Chlorobiia</taxon>
        <taxon>Chlorobiales</taxon>
        <taxon>Chlorobiaceae</taxon>
        <taxon>Prosthecochloris</taxon>
    </lineage>
</organism>
<dbReference type="PROSITE" id="PS51669">
    <property type="entry name" value="4FE4S_MOW_BIS_MGD"/>
    <property type="match status" value="1"/>
</dbReference>
<dbReference type="GO" id="GO:0046872">
    <property type="term" value="F:metal ion binding"/>
    <property type="evidence" value="ECO:0007669"/>
    <property type="project" value="UniProtKB-KW"/>
</dbReference>
<evidence type="ECO:0000259" key="10">
    <source>
        <dbReference type="PROSITE" id="PS51669"/>
    </source>
</evidence>
<dbReference type="InterPro" id="IPR006311">
    <property type="entry name" value="TAT_signal"/>
</dbReference>
<dbReference type="InterPro" id="IPR009010">
    <property type="entry name" value="Asp_de-COase-like_dom_sf"/>
</dbReference>
<gene>
    <name evidence="11" type="ORF">CR164_11480</name>
</gene>
<keyword evidence="3" id="KW-0004">4Fe-4S</keyword>
<evidence type="ECO:0000256" key="5">
    <source>
        <dbReference type="ARBA" id="ARBA00022723"/>
    </source>
</evidence>
<dbReference type="PANTHER" id="PTHR43742:SF9">
    <property type="entry name" value="TETRATHIONATE REDUCTASE SUBUNIT A"/>
    <property type="match status" value="1"/>
</dbReference>
<dbReference type="InterPro" id="IPR006657">
    <property type="entry name" value="MoPterin_dinucl-bd_dom"/>
</dbReference>
<dbReference type="PANTHER" id="PTHR43742">
    <property type="entry name" value="TRIMETHYLAMINE-N-OXIDE REDUCTASE"/>
    <property type="match status" value="1"/>
</dbReference>
<dbReference type="GO" id="GO:0043546">
    <property type="term" value="F:molybdopterin cofactor binding"/>
    <property type="evidence" value="ECO:0007669"/>
    <property type="project" value="InterPro"/>
</dbReference>
<protein>
    <submittedName>
        <fullName evidence="11">Polysulfide reductase</fullName>
    </submittedName>
</protein>
<dbReference type="PROSITE" id="PS51318">
    <property type="entry name" value="TAT"/>
    <property type="match status" value="1"/>
</dbReference>
<keyword evidence="5" id="KW-0479">Metal-binding</keyword>
<dbReference type="Gene3D" id="3.40.228.10">
    <property type="entry name" value="Dimethylsulfoxide Reductase, domain 2"/>
    <property type="match status" value="1"/>
</dbReference>
<dbReference type="SUPFAM" id="SSF50692">
    <property type="entry name" value="ADC-like"/>
    <property type="match status" value="1"/>
</dbReference>
<dbReference type="GO" id="GO:0051539">
    <property type="term" value="F:4 iron, 4 sulfur cluster binding"/>
    <property type="evidence" value="ECO:0007669"/>
    <property type="project" value="UniProtKB-KW"/>
</dbReference>
<dbReference type="SUPFAM" id="SSF53706">
    <property type="entry name" value="Formate dehydrogenase/DMSO reductase, domains 1-3"/>
    <property type="match status" value="1"/>
</dbReference>
<evidence type="ECO:0000256" key="1">
    <source>
        <dbReference type="ARBA" id="ARBA00001966"/>
    </source>
</evidence>
<dbReference type="NCBIfam" id="TIGR01409">
    <property type="entry name" value="TAT_signal_seq"/>
    <property type="match status" value="1"/>
</dbReference>
<keyword evidence="4" id="KW-0500">Molybdenum</keyword>
<comment type="similarity">
    <text evidence="2">Belongs to the prokaryotic molybdopterin-containing oxidoreductase family.</text>
</comment>
<evidence type="ECO:0000256" key="6">
    <source>
        <dbReference type="ARBA" id="ARBA00022729"/>
    </source>
</evidence>
<dbReference type="CDD" id="cd02778">
    <property type="entry name" value="MopB_CT_Thiosulfate-R-like"/>
    <property type="match status" value="1"/>
</dbReference>
<comment type="caution">
    <text evidence="11">The sequence shown here is derived from an EMBL/GenBank/DDBJ whole genome shotgun (WGS) entry which is preliminary data.</text>
</comment>
<dbReference type="AlphaFoldDB" id="A0A317T4N2"/>
<dbReference type="PROSITE" id="PS00551">
    <property type="entry name" value="MOLYBDOPTERIN_PROK_1"/>
    <property type="match status" value="1"/>
</dbReference>
<evidence type="ECO:0000256" key="2">
    <source>
        <dbReference type="ARBA" id="ARBA00010312"/>
    </source>
</evidence>
<reference evidence="12" key="1">
    <citation type="submission" date="2017-10" db="EMBL/GenBank/DDBJ databases">
        <authorList>
            <person name="Gaisin V.A."/>
            <person name="Rysina M.S."/>
            <person name="Grouzdev D.S."/>
        </authorList>
    </citation>
    <scope>NUCLEOTIDE SEQUENCE [LARGE SCALE GENOMIC DNA]</scope>
    <source>
        <strain evidence="12">V1</strain>
    </source>
</reference>
<dbReference type="InterPro" id="IPR027467">
    <property type="entry name" value="MopterinOxRdtase_cofactor_BS"/>
</dbReference>
<comment type="cofactor">
    <cofactor evidence="1">
        <name>[4Fe-4S] cluster</name>
        <dbReference type="ChEBI" id="CHEBI:49883"/>
    </cofactor>
</comment>
<keyword evidence="8" id="KW-0408">Iron</keyword>
<evidence type="ECO:0000256" key="4">
    <source>
        <dbReference type="ARBA" id="ARBA00022505"/>
    </source>
</evidence>
<dbReference type="Pfam" id="PF00384">
    <property type="entry name" value="Molybdopterin"/>
    <property type="match status" value="1"/>
</dbReference>
<dbReference type="Pfam" id="PF04879">
    <property type="entry name" value="Molybdop_Fe4S4"/>
    <property type="match status" value="1"/>
</dbReference>
<dbReference type="RefSeq" id="WP_110024141.1">
    <property type="nucleotide sequence ID" value="NZ_PDNZ01000009.1"/>
</dbReference>
<dbReference type="Gene3D" id="2.40.40.20">
    <property type="match status" value="1"/>
</dbReference>
<keyword evidence="6" id="KW-0732">Signal</keyword>
<evidence type="ECO:0000313" key="11">
    <source>
        <dbReference type="EMBL" id="PWW81160.1"/>
    </source>
</evidence>
<dbReference type="OrthoDB" id="9792592at2"/>
<name>A0A317T4N2_9CHLB</name>
<dbReference type="InterPro" id="IPR006656">
    <property type="entry name" value="Mopterin_OxRdtase"/>
</dbReference>
<feature type="domain" description="4Fe-4S Mo/W bis-MGD-type" evidence="10">
    <location>
        <begin position="45"/>
        <end position="105"/>
    </location>
</feature>
<dbReference type="GO" id="GO:0016491">
    <property type="term" value="F:oxidoreductase activity"/>
    <property type="evidence" value="ECO:0007669"/>
    <property type="project" value="UniProtKB-KW"/>
</dbReference>
<dbReference type="EMBL" id="PDNZ01000009">
    <property type="protein sequence ID" value="PWW81160.1"/>
    <property type="molecule type" value="Genomic_DNA"/>
</dbReference>
<evidence type="ECO:0000256" key="3">
    <source>
        <dbReference type="ARBA" id="ARBA00022485"/>
    </source>
</evidence>
<evidence type="ECO:0000313" key="12">
    <source>
        <dbReference type="Proteomes" id="UP000246278"/>
    </source>
</evidence>
<evidence type="ECO:0000256" key="8">
    <source>
        <dbReference type="ARBA" id="ARBA00023004"/>
    </source>
</evidence>